<dbReference type="Pfam" id="PF00293">
    <property type="entry name" value="NUDIX"/>
    <property type="match status" value="1"/>
</dbReference>
<dbReference type="InterPro" id="IPR051325">
    <property type="entry name" value="Nudix_hydrolase_domain"/>
</dbReference>
<dbReference type="OrthoDB" id="9816289at2"/>
<dbReference type="SUPFAM" id="SSF55811">
    <property type="entry name" value="Nudix"/>
    <property type="match status" value="1"/>
</dbReference>
<dbReference type="AlphaFoldDB" id="A7NGH7"/>
<evidence type="ECO:0000313" key="4">
    <source>
        <dbReference type="EMBL" id="ABU56564.1"/>
    </source>
</evidence>
<reference evidence="4 5" key="1">
    <citation type="submission" date="2007-08" db="EMBL/GenBank/DDBJ databases">
        <title>Complete sequence of Roseiflexus castenholzii DSM 13941.</title>
        <authorList>
            <consortium name="US DOE Joint Genome Institute"/>
            <person name="Copeland A."/>
            <person name="Lucas S."/>
            <person name="Lapidus A."/>
            <person name="Barry K."/>
            <person name="Glavina del Rio T."/>
            <person name="Dalin E."/>
            <person name="Tice H."/>
            <person name="Pitluck S."/>
            <person name="Thompson L.S."/>
            <person name="Brettin T."/>
            <person name="Bruce D."/>
            <person name="Detter J.C."/>
            <person name="Han C."/>
            <person name="Tapia R."/>
            <person name="Schmutz J."/>
            <person name="Larimer F."/>
            <person name="Land M."/>
            <person name="Hauser L."/>
            <person name="Kyrpides N."/>
            <person name="Mikhailova N."/>
            <person name="Bryant D.A."/>
            <person name="Hanada S."/>
            <person name="Tsukatani Y."/>
            <person name="Richardson P."/>
        </authorList>
    </citation>
    <scope>NUCLEOTIDE SEQUENCE [LARGE SCALE GENOMIC DNA]</scope>
    <source>
        <strain evidence="5">DSM 13941 / HLO8</strain>
    </source>
</reference>
<evidence type="ECO:0000256" key="1">
    <source>
        <dbReference type="ARBA" id="ARBA00022801"/>
    </source>
</evidence>
<dbReference type="PRINTS" id="PR00502">
    <property type="entry name" value="NUDIXFAMILY"/>
</dbReference>
<dbReference type="Gene3D" id="3.90.79.10">
    <property type="entry name" value="Nucleoside Triphosphate Pyrophosphohydrolase"/>
    <property type="match status" value="1"/>
</dbReference>
<evidence type="ECO:0000259" key="3">
    <source>
        <dbReference type="PROSITE" id="PS51462"/>
    </source>
</evidence>
<dbReference type="InterPro" id="IPR020476">
    <property type="entry name" value="Nudix_hydrolase"/>
</dbReference>
<proteinExistence type="inferred from homology"/>
<name>A7NGH7_ROSCS</name>
<keyword evidence="5" id="KW-1185">Reference proteome</keyword>
<dbReference type="PROSITE" id="PS00893">
    <property type="entry name" value="NUDIX_BOX"/>
    <property type="match status" value="1"/>
</dbReference>
<dbReference type="PANTHER" id="PTHR21340">
    <property type="entry name" value="DIADENOSINE 5,5-P1,P4-TETRAPHOSPHATE PYROPHOSPHOHYDROLASE MUTT"/>
    <property type="match status" value="1"/>
</dbReference>
<protein>
    <submittedName>
        <fullName evidence="4">NUDIX hydrolase</fullName>
    </submittedName>
</protein>
<dbReference type="eggNOG" id="COG1051">
    <property type="taxonomic scope" value="Bacteria"/>
</dbReference>
<dbReference type="Proteomes" id="UP000000263">
    <property type="component" value="Chromosome"/>
</dbReference>
<organism evidence="4 5">
    <name type="scientific">Roseiflexus castenholzii (strain DSM 13941 / HLO8)</name>
    <dbReference type="NCBI Taxonomy" id="383372"/>
    <lineage>
        <taxon>Bacteria</taxon>
        <taxon>Bacillati</taxon>
        <taxon>Chloroflexota</taxon>
        <taxon>Chloroflexia</taxon>
        <taxon>Chloroflexales</taxon>
        <taxon>Roseiflexineae</taxon>
        <taxon>Roseiflexaceae</taxon>
        <taxon>Roseiflexus</taxon>
    </lineage>
</organism>
<dbReference type="EMBL" id="CP000804">
    <property type="protein sequence ID" value="ABU56564.1"/>
    <property type="molecule type" value="Genomic_DNA"/>
</dbReference>
<dbReference type="KEGG" id="rca:Rcas_0433"/>
<evidence type="ECO:0000313" key="5">
    <source>
        <dbReference type="Proteomes" id="UP000000263"/>
    </source>
</evidence>
<sequence length="140" mass="15599">MNDQPDAAGCVVYRYDERGQPLILLIHDQYGKWTLPKGHLDDGESAAEAAVREVREETGMTGELGAFVGSVTYMVQKKSKPYRKRVDFFLMHADGGDAVPEAEEGISAVAWFPPHEAQMRVGYHQIRDIIVRATKIIPSP</sequence>
<gene>
    <name evidence="4" type="ordered locus">Rcas_0433</name>
</gene>
<dbReference type="GO" id="GO:0004081">
    <property type="term" value="F:bis(5'-nucleosyl)-tetraphosphatase (asymmetrical) activity"/>
    <property type="evidence" value="ECO:0007669"/>
    <property type="project" value="TreeGrafter"/>
</dbReference>
<dbReference type="GO" id="GO:0006754">
    <property type="term" value="P:ATP biosynthetic process"/>
    <property type="evidence" value="ECO:0007669"/>
    <property type="project" value="TreeGrafter"/>
</dbReference>
<feature type="domain" description="Nudix hydrolase" evidence="3">
    <location>
        <begin position="3"/>
        <end position="140"/>
    </location>
</feature>
<accession>A7NGH7</accession>
<dbReference type="GO" id="GO:0006167">
    <property type="term" value="P:AMP biosynthetic process"/>
    <property type="evidence" value="ECO:0007669"/>
    <property type="project" value="TreeGrafter"/>
</dbReference>
<dbReference type="InterPro" id="IPR000086">
    <property type="entry name" value="NUDIX_hydrolase_dom"/>
</dbReference>
<dbReference type="InterPro" id="IPR020084">
    <property type="entry name" value="NUDIX_hydrolase_CS"/>
</dbReference>
<dbReference type="RefSeq" id="WP_011997967.1">
    <property type="nucleotide sequence ID" value="NC_009767.1"/>
</dbReference>
<dbReference type="InterPro" id="IPR015797">
    <property type="entry name" value="NUDIX_hydrolase-like_dom_sf"/>
</dbReference>
<dbReference type="CDD" id="cd03673">
    <property type="entry name" value="NUDIX_Ap6A_hydrolase"/>
    <property type="match status" value="1"/>
</dbReference>
<dbReference type="PROSITE" id="PS51462">
    <property type="entry name" value="NUDIX"/>
    <property type="match status" value="1"/>
</dbReference>
<evidence type="ECO:0000256" key="2">
    <source>
        <dbReference type="RuleBase" id="RU003476"/>
    </source>
</evidence>
<comment type="similarity">
    <text evidence="2">Belongs to the Nudix hydrolase family.</text>
</comment>
<dbReference type="STRING" id="383372.Rcas_0433"/>
<keyword evidence="1 2" id="KW-0378">Hydrolase</keyword>
<dbReference type="PANTHER" id="PTHR21340:SF0">
    <property type="entry name" value="BIS(5'-NUCLEOSYL)-TETRAPHOSPHATASE [ASYMMETRICAL]"/>
    <property type="match status" value="1"/>
</dbReference>
<dbReference type="HOGENOM" id="CLU_037162_14_4_0"/>